<evidence type="ECO:0000313" key="2">
    <source>
        <dbReference type="Proteomes" id="UP000078546"/>
    </source>
</evidence>
<sequence>MILASGARGPGFDSRSSHGKILACFIYGVLLKFKGKEKRRTIGGCGKKVGRKNSININNMNDGWHGFYFRKNN</sequence>
<gene>
    <name evidence="1" type="ORF">POVCU1_044920</name>
</gene>
<accession>A0A1A8WZ71</accession>
<protein>
    <submittedName>
        <fullName evidence="1">Unspecified product</fullName>
    </submittedName>
</protein>
<dbReference type="EMBL" id="FLQV01000817">
    <property type="protein sequence ID" value="SBS98280.1"/>
    <property type="molecule type" value="Genomic_DNA"/>
</dbReference>
<dbReference type="AlphaFoldDB" id="A0A1A8WZ71"/>
<name>A0A1A8WZ71_PLAOA</name>
<dbReference type="Proteomes" id="UP000078546">
    <property type="component" value="Unassembled WGS sequence"/>
</dbReference>
<reference evidence="2" key="1">
    <citation type="submission" date="2016-05" db="EMBL/GenBank/DDBJ databases">
        <authorList>
            <person name="Naeem Raeece"/>
        </authorList>
    </citation>
    <scope>NUCLEOTIDE SEQUENCE [LARGE SCALE GENOMIC DNA]</scope>
</reference>
<proteinExistence type="predicted"/>
<organism evidence="1 2">
    <name type="scientific">Plasmodium ovale curtisi</name>
    <dbReference type="NCBI Taxonomy" id="864141"/>
    <lineage>
        <taxon>Eukaryota</taxon>
        <taxon>Sar</taxon>
        <taxon>Alveolata</taxon>
        <taxon>Apicomplexa</taxon>
        <taxon>Aconoidasida</taxon>
        <taxon>Haemosporida</taxon>
        <taxon>Plasmodiidae</taxon>
        <taxon>Plasmodium</taxon>
        <taxon>Plasmodium (Plasmodium)</taxon>
    </lineage>
</organism>
<evidence type="ECO:0000313" key="1">
    <source>
        <dbReference type="EMBL" id="SBS98280.1"/>
    </source>
</evidence>